<reference evidence="2 3" key="1">
    <citation type="submission" date="2015-04" db="EMBL/GenBank/DDBJ databases">
        <authorList>
            <person name="Syromyatnikov M.Y."/>
            <person name="Popov V.N."/>
        </authorList>
    </citation>
    <scope>NUCLEOTIDE SEQUENCE [LARGE SCALE GENOMIC DNA]</scope>
    <source>
        <strain evidence="2">WF-38-12</strain>
    </source>
</reference>
<dbReference type="Pfam" id="PF11905">
    <property type="entry name" value="DUF3425"/>
    <property type="match status" value="1"/>
</dbReference>
<evidence type="ECO:0000313" key="2">
    <source>
        <dbReference type="EMBL" id="CRG87051.1"/>
    </source>
</evidence>
<proteinExistence type="predicted"/>
<dbReference type="PANTHER" id="PTHR38116">
    <property type="entry name" value="CHROMOSOME 7, WHOLE GENOME SHOTGUN SEQUENCE"/>
    <property type="match status" value="1"/>
</dbReference>
<evidence type="ECO:0000313" key="3">
    <source>
        <dbReference type="Proteomes" id="UP000054383"/>
    </source>
</evidence>
<dbReference type="InterPro" id="IPR021833">
    <property type="entry name" value="DUF3425"/>
</dbReference>
<dbReference type="Proteomes" id="UP000054383">
    <property type="component" value="Unassembled WGS sequence"/>
</dbReference>
<name>A0A0U1LWL7_TALIS</name>
<protein>
    <recommendedName>
        <fullName evidence="4">BZIP domain-containing protein</fullName>
    </recommendedName>
</protein>
<dbReference type="CDD" id="cd14688">
    <property type="entry name" value="bZIP_YAP"/>
    <property type="match status" value="1"/>
</dbReference>
<keyword evidence="3" id="KW-1185">Reference proteome</keyword>
<feature type="region of interest" description="Disordered" evidence="1">
    <location>
        <begin position="285"/>
        <end position="304"/>
    </location>
</feature>
<dbReference type="PANTHER" id="PTHR38116:SF1">
    <property type="entry name" value="BZIP DOMAIN-CONTAINING PROTEIN"/>
    <property type="match status" value="1"/>
</dbReference>
<dbReference type="OrthoDB" id="2245989at2759"/>
<sequence length="304" mass="34345">MPLAKQDFTQSIQVGMMDEWIGVTDSKKRRTIQNRLNQRLSRERRRATLKKTGRPKPQGTRLPTAIGSCTNKIDFSDLDANPIFGPTSEKAKRIMRSLEGVIHAEFALGSPHTDMLLGLTRLNILRALNTNIDILGYDGADLLNDDAQSPFSMVGPMAADSEIREAVLPPALRPTHVQRTVPHHPWLDLFPIPRMRDIMILAGDSYDDELLCHDMLGDRFSRADLEGKTGLIVWKDPWDPTGWEVTPAYMNFWGWTVQGCWDLFGSTNAWRAKRGEKALFKLPEGGEHSYAPREPDPMDLTHTM</sequence>
<organism evidence="2 3">
    <name type="scientific">Talaromyces islandicus</name>
    <name type="common">Penicillium islandicum</name>
    <dbReference type="NCBI Taxonomy" id="28573"/>
    <lineage>
        <taxon>Eukaryota</taxon>
        <taxon>Fungi</taxon>
        <taxon>Dikarya</taxon>
        <taxon>Ascomycota</taxon>
        <taxon>Pezizomycotina</taxon>
        <taxon>Eurotiomycetes</taxon>
        <taxon>Eurotiomycetidae</taxon>
        <taxon>Eurotiales</taxon>
        <taxon>Trichocomaceae</taxon>
        <taxon>Talaromyces</taxon>
        <taxon>Talaromyces sect. Islandici</taxon>
    </lineage>
</organism>
<dbReference type="OMA" id="WKDPWDP"/>
<dbReference type="AlphaFoldDB" id="A0A0U1LWL7"/>
<dbReference type="STRING" id="28573.A0A0U1LWL7"/>
<gene>
    <name evidence="2" type="ORF">PISL3812_04065</name>
</gene>
<evidence type="ECO:0008006" key="4">
    <source>
        <dbReference type="Google" id="ProtNLM"/>
    </source>
</evidence>
<accession>A0A0U1LWL7</accession>
<feature type="compositionally biased region" description="Basic and acidic residues" evidence="1">
    <location>
        <begin position="285"/>
        <end position="296"/>
    </location>
</feature>
<dbReference type="EMBL" id="CVMT01000003">
    <property type="protein sequence ID" value="CRG87051.1"/>
    <property type="molecule type" value="Genomic_DNA"/>
</dbReference>
<evidence type="ECO:0000256" key="1">
    <source>
        <dbReference type="SAM" id="MobiDB-lite"/>
    </source>
</evidence>